<dbReference type="GO" id="GO:0061574">
    <property type="term" value="C:ASAP complex"/>
    <property type="evidence" value="ECO:0007669"/>
    <property type="project" value="TreeGrafter"/>
</dbReference>
<dbReference type="Gene3D" id="3.30.70.330">
    <property type="match status" value="1"/>
</dbReference>
<protein>
    <recommendedName>
        <fullName evidence="3">RRM domain-containing protein</fullName>
    </recommendedName>
</protein>
<dbReference type="GO" id="GO:0000398">
    <property type="term" value="P:mRNA splicing, via spliceosome"/>
    <property type="evidence" value="ECO:0007669"/>
    <property type="project" value="TreeGrafter"/>
</dbReference>
<dbReference type="GO" id="GO:0003723">
    <property type="term" value="F:RNA binding"/>
    <property type="evidence" value="ECO:0007669"/>
    <property type="project" value="UniProtKB-UniRule"/>
</dbReference>
<dbReference type="InterPro" id="IPR012677">
    <property type="entry name" value="Nucleotide-bd_a/b_plait_sf"/>
</dbReference>
<evidence type="ECO:0000256" key="1">
    <source>
        <dbReference type="ARBA" id="ARBA00022884"/>
    </source>
</evidence>
<dbReference type="GO" id="GO:0005737">
    <property type="term" value="C:cytoplasm"/>
    <property type="evidence" value="ECO:0007669"/>
    <property type="project" value="TreeGrafter"/>
</dbReference>
<dbReference type="InterPro" id="IPR035979">
    <property type="entry name" value="RBD_domain_sf"/>
</dbReference>
<dbReference type="Proteomes" id="UP000287651">
    <property type="component" value="Unassembled WGS sequence"/>
</dbReference>
<dbReference type="PANTHER" id="PTHR15481">
    <property type="entry name" value="RIBONUCLEIC ACID BINDING PROTEIN S1"/>
    <property type="match status" value="1"/>
</dbReference>
<evidence type="ECO:0000256" key="2">
    <source>
        <dbReference type="PROSITE-ProRule" id="PRU00176"/>
    </source>
</evidence>
<reference evidence="4 5" key="1">
    <citation type="journal article" date="2014" name="Agronomy (Basel)">
        <title>A Draft Genome Sequence for Ensete ventricosum, the Drought-Tolerant Tree Against Hunger.</title>
        <authorList>
            <person name="Harrison J."/>
            <person name="Moore K.A."/>
            <person name="Paszkiewicz K."/>
            <person name="Jones T."/>
            <person name="Grant M."/>
            <person name="Ambacheew D."/>
            <person name="Muzemil S."/>
            <person name="Studholme D.J."/>
        </authorList>
    </citation>
    <scope>NUCLEOTIDE SEQUENCE [LARGE SCALE GENOMIC DNA]</scope>
</reference>
<dbReference type="GO" id="GO:0005654">
    <property type="term" value="C:nucleoplasm"/>
    <property type="evidence" value="ECO:0007669"/>
    <property type="project" value="TreeGrafter"/>
</dbReference>
<gene>
    <name evidence="4" type="ORF">B296_00000611</name>
</gene>
<keyword evidence="1 2" id="KW-0694">RNA-binding</keyword>
<dbReference type="Pfam" id="PF00076">
    <property type="entry name" value="RRM_1"/>
    <property type="match status" value="1"/>
</dbReference>
<evidence type="ECO:0000259" key="3">
    <source>
        <dbReference type="PROSITE" id="PS50102"/>
    </source>
</evidence>
<dbReference type="SUPFAM" id="SSF54928">
    <property type="entry name" value="RNA-binding domain, RBD"/>
    <property type="match status" value="1"/>
</dbReference>
<comment type="caution">
    <text evidence="4">The sequence shown here is derived from an EMBL/GenBank/DDBJ whole genome shotgun (WGS) entry which is preliminary data.</text>
</comment>
<dbReference type="AlphaFoldDB" id="A0A427A8Z0"/>
<dbReference type="PANTHER" id="PTHR15481:SF0">
    <property type="entry name" value="LD23870P-RELATED"/>
    <property type="match status" value="1"/>
</dbReference>
<dbReference type="PROSITE" id="PS50102">
    <property type="entry name" value="RRM"/>
    <property type="match status" value="1"/>
</dbReference>
<dbReference type="InterPro" id="IPR000504">
    <property type="entry name" value="RRM_dom"/>
</dbReference>
<organism evidence="4 5">
    <name type="scientific">Ensete ventricosum</name>
    <name type="common">Abyssinian banana</name>
    <name type="synonym">Musa ensete</name>
    <dbReference type="NCBI Taxonomy" id="4639"/>
    <lineage>
        <taxon>Eukaryota</taxon>
        <taxon>Viridiplantae</taxon>
        <taxon>Streptophyta</taxon>
        <taxon>Embryophyta</taxon>
        <taxon>Tracheophyta</taxon>
        <taxon>Spermatophyta</taxon>
        <taxon>Magnoliopsida</taxon>
        <taxon>Liliopsida</taxon>
        <taxon>Zingiberales</taxon>
        <taxon>Musaceae</taxon>
        <taxon>Ensete</taxon>
    </lineage>
</organism>
<dbReference type="EMBL" id="AMZH03003323">
    <property type="protein sequence ID" value="RRT72685.1"/>
    <property type="molecule type" value="Genomic_DNA"/>
</dbReference>
<name>A0A427A8Z0_ENSVE</name>
<evidence type="ECO:0000313" key="4">
    <source>
        <dbReference type="EMBL" id="RRT72685.1"/>
    </source>
</evidence>
<accession>A0A427A8Z0</accession>
<evidence type="ECO:0000313" key="5">
    <source>
        <dbReference type="Proteomes" id="UP000287651"/>
    </source>
</evidence>
<proteinExistence type="predicted"/>
<feature type="domain" description="RRM" evidence="3">
    <location>
        <begin position="54"/>
        <end position="124"/>
    </location>
</feature>
<sequence>MRTLPTCTVSSGQAKMEIKLVYEPIGVPIFVSVALRLRLGFPVALPLPIPFRVTLVLLLALAKRELAKPVPSAAEKEVSRSRNFGDVINVELAMDRLVNLPRGYGYVEFKKRVDAEKALLYMDGVCSSFL</sequence>